<organism evidence="2 3">
    <name type="scientific">Pedobacter paludis</name>
    <dbReference type="NCBI Taxonomy" id="2203212"/>
    <lineage>
        <taxon>Bacteria</taxon>
        <taxon>Pseudomonadati</taxon>
        <taxon>Bacteroidota</taxon>
        <taxon>Sphingobacteriia</taxon>
        <taxon>Sphingobacteriales</taxon>
        <taxon>Sphingobacteriaceae</taxon>
        <taxon>Pedobacter</taxon>
    </lineage>
</organism>
<dbReference type="AlphaFoldDB" id="A0A317EUU2"/>
<dbReference type="InterPro" id="IPR036278">
    <property type="entry name" value="Sialidase_sf"/>
</dbReference>
<evidence type="ECO:0008006" key="4">
    <source>
        <dbReference type="Google" id="ProtNLM"/>
    </source>
</evidence>
<dbReference type="SUPFAM" id="SSF50939">
    <property type="entry name" value="Sialidases"/>
    <property type="match status" value="1"/>
</dbReference>
<dbReference type="EMBL" id="QGNY01000008">
    <property type="protein sequence ID" value="PWS30202.1"/>
    <property type="molecule type" value="Genomic_DNA"/>
</dbReference>
<evidence type="ECO:0000256" key="1">
    <source>
        <dbReference type="SAM" id="SignalP"/>
    </source>
</evidence>
<dbReference type="OrthoDB" id="3308423at2"/>
<proteinExistence type="predicted"/>
<feature type="chain" id="PRO_5016236984" description="Exo-alpha-sialidase" evidence="1">
    <location>
        <begin position="22"/>
        <end position="386"/>
    </location>
</feature>
<reference evidence="3" key="1">
    <citation type="submission" date="2018-05" db="EMBL/GenBank/DDBJ databases">
        <title>Pedobacter paludis sp. nov., isolated from wetland soil.</title>
        <authorList>
            <person name="Zhang Y."/>
        </authorList>
    </citation>
    <scope>NUCLEOTIDE SEQUENCE [LARGE SCALE GENOMIC DNA]</scope>
    <source>
        <strain evidence="3">R-8</strain>
    </source>
</reference>
<protein>
    <recommendedName>
        <fullName evidence="4">Exo-alpha-sialidase</fullName>
    </recommendedName>
</protein>
<dbReference type="CDD" id="cd15482">
    <property type="entry name" value="Sialidase_non-viral"/>
    <property type="match status" value="1"/>
</dbReference>
<keyword evidence="3" id="KW-1185">Reference proteome</keyword>
<dbReference type="Gene3D" id="2.120.10.10">
    <property type="match status" value="1"/>
</dbReference>
<keyword evidence="1" id="KW-0732">Signal</keyword>
<sequence>MIKNFILLFFLVLCHIYIAQAQNSNSENLPHIQWDKSTLKQIAPVGKGYANYARMIQLHTGNLICIYETKGGIECAQSSDLGLTWKNQTTIVEPIAGYNMAVPEILELKDHALLMSYNPRPKKVNGQTDTTKLFEIRTKKSYDLGKTWKDDRLVYQASYKFEDGCWEPAQIQIPSGEIQLYFSNENVYRKSNEQNISIFRSKDGGKTWTDQPEIVSFRPGHRDGMPVPIILNGSKEILFSIEDNAKGQFKPAIVRNSLTQNWQKQVGADDAERNFALVPQLPDTVYAGAPYIRQLKNGETILSYQSTLGRGRNGDLAYMQVAIGDKEARNFKDVEVPFEIPSDKHGLWNSLCILNDDTIIAITSTNAFGNSTAVWMIKGKLVKGKD</sequence>
<dbReference type="Proteomes" id="UP000245391">
    <property type="component" value="Unassembled WGS sequence"/>
</dbReference>
<accession>A0A317EUU2</accession>
<comment type="caution">
    <text evidence="2">The sequence shown here is derived from an EMBL/GenBank/DDBJ whole genome shotgun (WGS) entry which is preliminary data.</text>
</comment>
<dbReference type="PANTHER" id="PTHR38792">
    <property type="entry name" value="BNR/ASP-BOX REPEAT DOMAIN PROTEIN (AFU_ORTHOLOGUE AFUA_7G06430)-RELATED"/>
    <property type="match status" value="1"/>
</dbReference>
<dbReference type="RefSeq" id="WP_109932198.1">
    <property type="nucleotide sequence ID" value="NZ_QGNY01000008.1"/>
</dbReference>
<feature type="signal peptide" evidence="1">
    <location>
        <begin position="1"/>
        <end position="21"/>
    </location>
</feature>
<gene>
    <name evidence="2" type="ORF">DF947_19780</name>
</gene>
<dbReference type="PANTHER" id="PTHR38792:SF3">
    <property type="entry name" value="BNR_ASP-BOX REPEAT DOMAIN PROTEIN (AFU_ORTHOLOGUE AFUA_7G06430)-RELATED"/>
    <property type="match status" value="1"/>
</dbReference>
<evidence type="ECO:0000313" key="2">
    <source>
        <dbReference type="EMBL" id="PWS30202.1"/>
    </source>
</evidence>
<evidence type="ECO:0000313" key="3">
    <source>
        <dbReference type="Proteomes" id="UP000245391"/>
    </source>
</evidence>
<name>A0A317EUU2_9SPHI</name>